<protein>
    <submittedName>
        <fullName evidence="2">TAXI family TRAP transporter solute-binding subunit</fullName>
    </submittedName>
</protein>
<feature type="transmembrane region" description="Helical" evidence="1">
    <location>
        <begin position="320"/>
        <end position="341"/>
    </location>
</feature>
<reference evidence="2 3" key="1">
    <citation type="submission" date="2024-10" db="EMBL/GenBank/DDBJ databases">
        <authorList>
            <person name="Ratan Roy A."/>
            <person name="Morales Sandoval P.H."/>
            <person name="De Los Santos Villalobos S."/>
            <person name="Chakraborty S."/>
            <person name="Mukherjee J."/>
        </authorList>
    </citation>
    <scope>NUCLEOTIDE SEQUENCE [LARGE SCALE GENOMIC DNA]</scope>
    <source>
        <strain evidence="2 3">S1</strain>
    </source>
</reference>
<keyword evidence="1" id="KW-0472">Membrane</keyword>
<dbReference type="InterPro" id="IPR011852">
    <property type="entry name" value="TRAP_TAXI"/>
</dbReference>
<dbReference type="RefSeq" id="WP_377967548.1">
    <property type="nucleotide sequence ID" value="NZ_JBHZOL010000100.1"/>
</dbReference>
<gene>
    <name evidence="2" type="ORF">ACFVKH_17755</name>
</gene>
<accession>A0ABW6IJV5</accession>
<organism evidence="2 3">
    <name type="scientific">Almyronema epifaneia S1</name>
    <dbReference type="NCBI Taxonomy" id="2991925"/>
    <lineage>
        <taxon>Bacteria</taxon>
        <taxon>Bacillati</taxon>
        <taxon>Cyanobacteriota</taxon>
        <taxon>Cyanophyceae</taxon>
        <taxon>Nodosilineales</taxon>
        <taxon>Nodosilineaceae</taxon>
        <taxon>Almyronema</taxon>
        <taxon>Almyronema epifaneia</taxon>
    </lineage>
</organism>
<keyword evidence="1" id="KW-0812">Transmembrane</keyword>
<dbReference type="PANTHER" id="PTHR42941:SF1">
    <property type="entry name" value="SLL1037 PROTEIN"/>
    <property type="match status" value="1"/>
</dbReference>
<name>A0ABW6IJV5_9CYAN</name>
<dbReference type="NCBIfam" id="TIGR02122">
    <property type="entry name" value="TRAP_TAXI"/>
    <property type="match status" value="1"/>
</dbReference>
<dbReference type="Pfam" id="PF16868">
    <property type="entry name" value="NMT1_3"/>
    <property type="match status" value="1"/>
</dbReference>
<proteinExistence type="predicted"/>
<dbReference type="EMBL" id="JBHZOL010000100">
    <property type="protein sequence ID" value="MFE4108132.1"/>
    <property type="molecule type" value="Genomic_DNA"/>
</dbReference>
<comment type="caution">
    <text evidence="2">The sequence shown here is derived from an EMBL/GenBank/DDBJ whole genome shotgun (WGS) entry which is preliminary data.</text>
</comment>
<dbReference type="Proteomes" id="UP001600165">
    <property type="component" value="Unassembled WGS sequence"/>
</dbReference>
<keyword evidence="3" id="KW-1185">Reference proteome</keyword>
<evidence type="ECO:0000313" key="2">
    <source>
        <dbReference type="EMBL" id="MFE4108132.1"/>
    </source>
</evidence>
<keyword evidence="1" id="KW-1133">Transmembrane helix</keyword>
<sequence length="437" mass="48383">MTSRWLLPVVAIGAMGAIAFAALTWREQQRVYHLVLATGGEGGQYFAFGQAFAQLVAQHHPDIQIEVQATQGSPQNMDWLQAERVQLALVQNDTPALPAARGVAKLFPEMFHFVVAKNAGIESIADLRGKRVALMPEGSGSYALFWPLSQHYGLTPNDFQAKSYSPTAAHEALLQGEADALFRVIGLGNGTVAALLQSDRVRLLPIDQVEALRLSLPYVEATQIPKGSYDGGLPIPATDLEVVAVNALLVAHANVDDDVVRRLTQTLHEFRNELIQLYPAAVMIEPVEELPNLGLPLHNGAQAYYGQDQPYFLVEYAEPIGLLISVSLLIASGVWQFRLWLIGRQKNRADMYNLEILDLINRVQETHTLADLKVIRQQLFKILQEVVVDLDIDRISPESFQSFTFPWEVAINTIRHQEVLLSQSQSCPPSTEDNPDA</sequence>
<dbReference type="CDD" id="cd13520">
    <property type="entry name" value="PBP2_TAXI_TRAP"/>
    <property type="match status" value="1"/>
</dbReference>
<dbReference type="SUPFAM" id="SSF53850">
    <property type="entry name" value="Periplasmic binding protein-like II"/>
    <property type="match status" value="1"/>
</dbReference>
<evidence type="ECO:0000256" key="1">
    <source>
        <dbReference type="SAM" id="Phobius"/>
    </source>
</evidence>
<dbReference type="Gene3D" id="3.40.190.10">
    <property type="entry name" value="Periplasmic binding protein-like II"/>
    <property type="match status" value="2"/>
</dbReference>
<evidence type="ECO:0000313" key="3">
    <source>
        <dbReference type="Proteomes" id="UP001600165"/>
    </source>
</evidence>
<dbReference type="PANTHER" id="PTHR42941">
    <property type="entry name" value="SLL1037 PROTEIN"/>
    <property type="match status" value="1"/>
</dbReference>